<feature type="transmembrane region" description="Helical" evidence="5">
    <location>
        <begin position="378"/>
        <end position="396"/>
    </location>
</feature>
<keyword evidence="3 5" id="KW-1133">Transmembrane helix</keyword>
<feature type="transmembrane region" description="Helical" evidence="5">
    <location>
        <begin position="195"/>
        <end position="217"/>
    </location>
</feature>
<evidence type="ECO:0000256" key="2">
    <source>
        <dbReference type="ARBA" id="ARBA00022692"/>
    </source>
</evidence>
<gene>
    <name evidence="7" type="ORF">JOE21_001813</name>
</gene>
<evidence type="ECO:0000259" key="6">
    <source>
        <dbReference type="Pfam" id="PF04932"/>
    </source>
</evidence>
<dbReference type="PANTHER" id="PTHR37422:SF13">
    <property type="entry name" value="LIPOPOLYSACCHARIDE BIOSYNTHESIS PROTEIN PA4999-RELATED"/>
    <property type="match status" value="1"/>
</dbReference>
<comment type="caution">
    <text evidence="7">The sequence shown here is derived from an EMBL/GenBank/DDBJ whole genome shotgun (WGS) entry which is preliminary data.</text>
</comment>
<comment type="subcellular location">
    <subcellularLocation>
        <location evidence="1">Membrane</location>
        <topology evidence="1">Multi-pass membrane protein</topology>
    </subcellularLocation>
</comment>
<feature type="transmembrane region" description="Helical" evidence="5">
    <location>
        <begin position="169"/>
        <end position="188"/>
    </location>
</feature>
<keyword evidence="8" id="KW-1185">Reference proteome</keyword>
<dbReference type="Proteomes" id="UP001185012">
    <property type="component" value="Unassembled WGS sequence"/>
</dbReference>
<keyword evidence="2 5" id="KW-0812">Transmembrane</keyword>
<reference evidence="7 8" key="1">
    <citation type="submission" date="2023-07" db="EMBL/GenBank/DDBJ databases">
        <title>Genomic Encyclopedia of Type Strains, Phase IV (KMG-IV): sequencing the most valuable type-strain genomes for metagenomic binning, comparative biology and taxonomic classification.</title>
        <authorList>
            <person name="Goeker M."/>
        </authorList>
    </citation>
    <scope>NUCLEOTIDE SEQUENCE [LARGE SCALE GENOMIC DNA]</scope>
    <source>
        <strain evidence="7 8">DSM 45903</strain>
    </source>
</reference>
<feature type="transmembrane region" description="Helical" evidence="5">
    <location>
        <begin position="76"/>
        <end position="95"/>
    </location>
</feature>
<feature type="transmembrane region" description="Helical" evidence="5">
    <location>
        <begin position="311"/>
        <end position="335"/>
    </location>
</feature>
<feature type="transmembrane region" description="Helical" evidence="5">
    <location>
        <begin position="115"/>
        <end position="133"/>
    </location>
</feature>
<evidence type="ECO:0000256" key="1">
    <source>
        <dbReference type="ARBA" id="ARBA00004141"/>
    </source>
</evidence>
<sequence length="429" mass="48764">MELDSRQPLMERWIQFLYFSILISPILPAVVLLALGLAAPFLLKGKWVVRGWPEGVFLGFLVLSAIGWAFNPFLLFGWLPVGLIPIVMFGLYYLLTLWVKEGLSWSWRQVERMYLLFWLGGIYVALVTIFQRIDWIPTEKNTLFYILGFYPMQQAESVRSIGTASNSNLAAALLICLALMSIYASSVLSKRSHQVAAFATFFLFCTAIWCTGSRGAWVGLVIGLLVQVWMTGNRKRAVLLFIGLVVFGLIIYTNKTLIPREETLFATAEVRIFVWQNSYQIFSESWLFGVLPLHFGHLFEEMTGRYLFHAHNVFLGIASEFGVLGLILFLSLIVVTTHRARRWRKSANSKEEKRLAGMLISVVFALLGHGMYDYPIIAPQIGLIFMLAVIMIHTQYERRCLHKPDWTCQPSKMADGQDSEQTASFGSSR</sequence>
<feature type="transmembrane region" description="Helical" evidence="5">
    <location>
        <begin position="355"/>
        <end position="372"/>
    </location>
</feature>
<evidence type="ECO:0000256" key="3">
    <source>
        <dbReference type="ARBA" id="ARBA00022989"/>
    </source>
</evidence>
<name>A0ABU1IM03_9BACL</name>
<dbReference type="PANTHER" id="PTHR37422">
    <property type="entry name" value="TEICHURONIC ACID BIOSYNTHESIS PROTEIN TUAE"/>
    <property type="match status" value="1"/>
</dbReference>
<keyword evidence="7" id="KW-0436">Ligase</keyword>
<protein>
    <submittedName>
        <fullName evidence="7">O-antigen ligase</fullName>
    </submittedName>
</protein>
<keyword evidence="4 5" id="KW-0472">Membrane</keyword>
<dbReference type="InterPro" id="IPR007016">
    <property type="entry name" value="O-antigen_ligase-rel_domated"/>
</dbReference>
<accession>A0ABU1IM03</accession>
<evidence type="ECO:0000256" key="4">
    <source>
        <dbReference type="ARBA" id="ARBA00023136"/>
    </source>
</evidence>
<dbReference type="RefSeq" id="WP_309864873.1">
    <property type="nucleotide sequence ID" value="NZ_JAVDQG010000003.1"/>
</dbReference>
<organism evidence="7 8">
    <name type="scientific">Desmospora profundinema</name>
    <dbReference type="NCBI Taxonomy" id="1571184"/>
    <lineage>
        <taxon>Bacteria</taxon>
        <taxon>Bacillati</taxon>
        <taxon>Bacillota</taxon>
        <taxon>Bacilli</taxon>
        <taxon>Bacillales</taxon>
        <taxon>Thermoactinomycetaceae</taxon>
        <taxon>Desmospora</taxon>
    </lineage>
</organism>
<dbReference type="GO" id="GO:0016874">
    <property type="term" value="F:ligase activity"/>
    <property type="evidence" value="ECO:0007669"/>
    <property type="project" value="UniProtKB-KW"/>
</dbReference>
<dbReference type="EMBL" id="JAVDQG010000003">
    <property type="protein sequence ID" value="MDR6225815.1"/>
    <property type="molecule type" value="Genomic_DNA"/>
</dbReference>
<feature type="transmembrane region" description="Helical" evidence="5">
    <location>
        <begin position="51"/>
        <end position="70"/>
    </location>
</feature>
<proteinExistence type="predicted"/>
<feature type="transmembrane region" description="Helical" evidence="5">
    <location>
        <begin position="16"/>
        <end position="39"/>
    </location>
</feature>
<dbReference type="InterPro" id="IPR051533">
    <property type="entry name" value="WaaL-like"/>
</dbReference>
<feature type="domain" description="O-antigen ligase-related" evidence="6">
    <location>
        <begin position="200"/>
        <end position="330"/>
    </location>
</feature>
<evidence type="ECO:0000313" key="8">
    <source>
        <dbReference type="Proteomes" id="UP001185012"/>
    </source>
</evidence>
<evidence type="ECO:0000313" key="7">
    <source>
        <dbReference type="EMBL" id="MDR6225815.1"/>
    </source>
</evidence>
<feature type="transmembrane region" description="Helical" evidence="5">
    <location>
        <begin position="237"/>
        <end position="258"/>
    </location>
</feature>
<dbReference type="Pfam" id="PF04932">
    <property type="entry name" value="Wzy_C"/>
    <property type="match status" value="1"/>
</dbReference>
<evidence type="ECO:0000256" key="5">
    <source>
        <dbReference type="SAM" id="Phobius"/>
    </source>
</evidence>
<feature type="transmembrane region" description="Helical" evidence="5">
    <location>
        <begin position="279"/>
        <end position="299"/>
    </location>
</feature>